<feature type="region of interest" description="Disordered" evidence="1">
    <location>
        <begin position="307"/>
        <end position="330"/>
    </location>
</feature>
<dbReference type="PANTHER" id="PTHR31984:SF17">
    <property type="entry name" value="TRANSCRIPTIONAL REGULATOR"/>
    <property type="match status" value="1"/>
</dbReference>
<evidence type="ECO:0000313" key="3">
    <source>
        <dbReference type="Proteomes" id="UP001465755"/>
    </source>
</evidence>
<keyword evidence="3" id="KW-1185">Reference proteome</keyword>
<dbReference type="AlphaFoldDB" id="A0AAW1P7Z4"/>
<feature type="compositionally biased region" description="Polar residues" evidence="1">
    <location>
        <begin position="209"/>
        <end position="218"/>
    </location>
</feature>
<dbReference type="EMBL" id="JALJOQ010000052">
    <property type="protein sequence ID" value="KAK9804128.1"/>
    <property type="molecule type" value="Genomic_DNA"/>
</dbReference>
<dbReference type="Proteomes" id="UP001465755">
    <property type="component" value="Unassembled WGS sequence"/>
</dbReference>
<name>A0AAW1P7Z4_9CHLO</name>
<proteinExistence type="predicted"/>
<organism evidence="2 3">
    <name type="scientific">Symbiochloris irregularis</name>
    <dbReference type="NCBI Taxonomy" id="706552"/>
    <lineage>
        <taxon>Eukaryota</taxon>
        <taxon>Viridiplantae</taxon>
        <taxon>Chlorophyta</taxon>
        <taxon>core chlorophytes</taxon>
        <taxon>Trebouxiophyceae</taxon>
        <taxon>Trebouxiales</taxon>
        <taxon>Trebouxiaceae</taxon>
        <taxon>Symbiochloris</taxon>
    </lineage>
</organism>
<protein>
    <submittedName>
        <fullName evidence="2">Uncharacterized protein</fullName>
    </submittedName>
</protein>
<dbReference type="Gene3D" id="3.40.1740.10">
    <property type="entry name" value="VC0467-like"/>
    <property type="match status" value="1"/>
</dbReference>
<reference evidence="2 3" key="1">
    <citation type="journal article" date="2024" name="Nat. Commun.">
        <title>Phylogenomics reveals the evolutionary origins of lichenization in chlorophyte algae.</title>
        <authorList>
            <person name="Puginier C."/>
            <person name="Libourel C."/>
            <person name="Otte J."/>
            <person name="Skaloud P."/>
            <person name="Haon M."/>
            <person name="Grisel S."/>
            <person name="Petersen M."/>
            <person name="Berrin J.G."/>
            <person name="Delaux P.M."/>
            <person name="Dal Grande F."/>
            <person name="Keller J."/>
        </authorList>
    </citation>
    <scope>NUCLEOTIDE SEQUENCE [LARGE SCALE GENOMIC DNA]</scope>
    <source>
        <strain evidence="2 3">SAG 2036</strain>
    </source>
</reference>
<dbReference type="InterPro" id="IPR003774">
    <property type="entry name" value="AlgH-like"/>
</dbReference>
<dbReference type="PANTHER" id="PTHR31984">
    <property type="entry name" value="TRANSPORTER, PUTATIVE (DUF179)-RELATED"/>
    <property type="match status" value="1"/>
</dbReference>
<feature type="region of interest" description="Disordered" evidence="1">
    <location>
        <begin position="191"/>
        <end position="255"/>
    </location>
</feature>
<comment type="caution">
    <text evidence="2">The sequence shown here is derived from an EMBL/GenBank/DDBJ whole genome shotgun (WGS) entry which is preliminary data.</text>
</comment>
<evidence type="ECO:0000313" key="2">
    <source>
        <dbReference type="EMBL" id="KAK9804128.1"/>
    </source>
</evidence>
<dbReference type="SUPFAM" id="SSF143456">
    <property type="entry name" value="VC0467-like"/>
    <property type="match status" value="1"/>
</dbReference>
<gene>
    <name evidence="2" type="ORF">WJX73_002595</name>
</gene>
<evidence type="ECO:0000256" key="1">
    <source>
        <dbReference type="SAM" id="MobiDB-lite"/>
    </source>
</evidence>
<dbReference type="Pfam" id="PF02622">
    <property type="entry name" value="DUF179"/>
    <property type="match status" value="1"/>
</dbReference>
<accession>A0AAW1P7Z4</accession>
<sequence length="503" mass="54194">MGSKTILVIYRALLQSASTFDKAPILKVLISSAHHEQLTKANAAVIATYLNDKSYFWPDRHGPHSRAHSVLAAVKQAFREESAQLLPEEDRIDSALQGLRLLNGLLAVGAKHKLQGGLAASLSAQAQGESPPLEQAQQEKAQGIKLVKSPAKGTVLLSHPLQQVGFRRSVILLSSHKPYVGSHGLTLAWDQDGAHPAPSPGPFDPAGSLSDQGTSGNDPGSFPDPGTAYQASCTLEPAGHSQSAQPSGGGDSEDDEQLVSIIQELTDSEDEDIGSAYAAIAESEEFLYAAFLDEMDLQDFPADERAGVRSKLSSEPYEPHGMPRGRGRRLSSGEQIHRYLAFMRHRLGIKDLARSPHLQEARTAFPENTVRMGGPVGAWNLLHNCANLGGRIILPARADAPPVLLGGALDKAKDLAQQGKLEGQQLHCFTGDCLWFPGQLDQELQQGMWTAASVTAQHVHATGLLSSRDGWNDCMRCLGGEFAAWQHFPSNVLEDIFELNDSL</sequence>